<accession>A0A7W7ZJ79</accession>
<protein>
    <submittedName>
        <fullName evidence="1">Uncharacterized protein</fullName>
    </submittedName>
</protein>
<evidence type="ECO:0000313" key="1">
    <source>
        <dbReference type="EMBL" id="MBB5060921.1"/>
    </source>
</evidence>
<gene>
    <name evidence="1" type="ORF">HDF16_005657</name>
</gene>
<proteinExistence type="predicted"/>
<name>A0A7W7ZJ79_9BACT</name>
<dbReference type="AlphaFoldDB" id="A0A7W7ZJ79"/>
<reference evidence="1 2" key="1">
    <citation type="submission" date="2020-08" db="EMBL/GenBank/DDBJ databases">
        <title>Genomic Encyclopedia of Type Strains, Phase IV (KMG-V): Genome sequencing to study the core and pangenomes of soil and plant-associated prokaryotes.</title>
        <authorList>
            <person name="Whitman W."/>
        </authorList>
    </citation>
    <scope>NUCLEOTIDE SEQUENCE [LARGE SCALE GENOMIC DNA]</scope>
    <source>
        <strain evidence="1 2">M8UP14</strain>
    </source>
</reference>
<dbReference type="Proteomes" id="UP000540989">
    <property type="component" value="Unassembled WGS sequence"/>
</dbReference>
<dbReference type="EMBL" id="JACHIP010000022">
    <property type="protein sequence ID" value="MBB5060921.1"/>
    <property type="molecule type" value="Genomic_DNA"/>
</dbReference>
<keyword evidence="2" id="KW-1185">Reference proteome</keyword>
<organism evidence="1 2">
    <name type="scientific">Granulicella aggregans</name>
    <dbReference type="NCBI Taxonomy" id="474949"/>
    <lineage>
        <taxon>Bacteria</taxon>
        <taxon>Pseudomonadati</taxon>
        <taxon>Acidobacteriota</taxon>
        <taxon>Terriglobia</taxon>
        <taxon>Terriglobales</taxon>
        <taxon>Acidobacteriaceae</taxon>
        <taxon>Granulicella</taxon>
    </lineage>
</organism>
<dbReference type="RefSeq" id="WP_184223514.1">
    <property type="nucleotide sequence ID" value="NZ_JACHIP010000022.1"/>
</dbReference>
<comment type="caution">
    <text evidence="1">The sequence shown here is derived from an EMBL/GenBank/DDBJ whole genome shotgun (WGS) entry which is preliminary data.</text>
</comment>
<evidence type="ECO:0000313" key="2">
    <source>
        <dbReference type="Proteomes" id="UP000540989"/>
    </source>
</evidence>
<sequence length="71" mass="7865">MPARSWIKEYESKAHCLTELAYVEIAPPGEIAEALNTDLEDNIAMLVLESDVDPAVLRAAGFTEKVLEYVN</sequence>